<gene>
    <name evidence="2" type="ORF">B9Q01_06830</name>
</gene>
<evidence type="ECO:0000313" key="2">
    <source>
        <dbReference type="EMBL" id="PSN82837.1"/>
    </source>
</evidence>
<dbReference type="PANTHER" id="PTHR38462">
    <property type="entry name" value="EXONUCLEASE-LIKE PROTEIN"/>
    <property type="match status" value="1"/>
</dbReference>
<sequence>MEDYQRAIESLSKKIRTRVEYFDEPITEVEYSSAKSLLCFLLKSASFSELRGEVVQNEFGECLVVTNSIGLSVPKPHPNQVKQKILEDLQLLRGVRQKRELEFRMRGCRTIADLLYHKQFQNEAIKIVEAIKAEDHNALFESVVKRHSFSHEMAIKVSSLFEEKVVFLDIETLGLFNRPIILVGIAKTNEQLLSIRQIVARDVMEEAAVLSEFLRSLDENTLFVSFNGRRFDEPYIKERLAYYGLPFVQQRPHIDLLYCVKRLKGIERTRLVSLEKALLGITRRVDVPSALVPEFYKAYIETRNPAPLVAILEHNKQDLLSLALLYRTLSLS</sequence>
<feature type="domain" description="YprB ribonuclease H-like" evidence="1">
    <location>
        <begin position="166"/>
        <end position="329"/>
    </location>
</feature>
<proteinExistence type="predicted"/>
<dbReference type="Proteomes" id="UP000240880">
    <property type="component" value="Unassembled WGS sequence"/>
</dbReference>
<evidence type="ECO:0000259" key="1">
    <source>
        <dbReference type="Pfam" id="PF13482"/>
    </source>
</evidence>
<dbReference type="PANTHER" id="PTHR38462:SF1">
    <property type="entry name" value="YPRB RIBONUCLEASE H-LIKE DOMAIN-CONTAINING PROTEIN"/>
    <property type="match status" value="1"/>
</dbReference>
<dbReference type="Pfam" id="PF13482">
    <property type="entry name" value="RNase_H_2"/>
    <property type="match status" value="1"/>
</dbReference>
<dbReference type="InterPro" id="IPR038720">
    <property type="entry name" value="YprB_RNase_H-like_dom"/>
</dbReference>
<protein>
    <recommendedName>
        <fullName evidence="1">YprB ribonuclease H-like domain-containing protein</fullName>
    </recommendedName>
</protein>
<name>A0A2R6A935_9ARCH</name>
<dbReference type="GO" id="GO:0003676">
    <property type="term" value="F:nucleic acid binding"/>
    <property type="evidence" value="ECO:0007669"/>
    <property type="project" value="InterPro"/>
</dbReference>
<evidence type="ECO:0000313" key="3">
    <source>
        <dbReference type="Proteomes" id="UP000240880"/>
    </source>
</evidence>
<comment type="caution">
    <text evidence="2">The sequence shown here is derived from an EMBL/GenBank/DDBJ whole genome shotgun (WGS) entry which is preliminary data.</text>
</comment>
<dbReference type="AlphaFoldDB" id="A0A2R6A935"/>
<dbReference type="EMBL" id="NEXC01000049">
    <property type="protein sequence ID" value="PSN82837.1"/>
    <property type="molecule type" value="Genomic_DNA"/>
</dbReference>
<dbReference type="InterPro" id="IPR012337">
    <property type="entry name" value="RNaseH-like_sf"/>
</dbReference>
<dbReference type="Gene3D" id="3.30.420.10">
    <property type="entry name" value="Ribonuclease H-like superfamily/Ribonuclease H"/>
    <property type="match status" value="1"/>
</dbReference>
<reference evidence="2 3" key="1">
    <citation type="submission" date="2017-04" db="EMBL/GenBank/DDBJ databases">
        <title>Novel microbial lineages endemic to geothermal iron-oxide mats fill important gaps in the evolutionary history of Archaea.</title>
        <authorList>
            <person name="Jay Z.J."/>
            <person name="Beam J.P."/>
            <person name="Dlakic M."/>
            <person name="Rusch D.B."/>
            <person name="Kozubal M.A."/>
            <person name="Inskeep W.P."/>
        </authorList>
    </citation>
    <scope>NUCLEOTIDE SEQUENCE [LARGE SCALE GENOMIC DNA]</scope>
    <source>
        <strain evidence="2">OSP_D</strain>
    </source>
</reference>
<dbReference type="InterPro" id="IPR036397">
    <property type="entry name" value="RNaseH_sf"/>
</dbReference>
<organism evidence="2 3">
    <name type="scientific">Candidatus Marsarchaeota G1 archaeon OSP_D</name>
    <dbReference type="NCBI Taxonomy" id="1978155"/>
    <lineage>
        <taxon>Archaea</taxon>
        <taxon>Candidatus Marsarchaeota</taxon>
        <taxon>Candidatus Marsarchaeota group 1</taxon>
    </lineage>
</organism>
<accession>A0A2R6A935</accession>
<dbReference type="SUPFAM" id="SSF53098">
    <property type="entry name" value="Ribonuclease H-like"/>
    <property type="match status" value="1"/>
</dbReference>